<organism evidence="1">
    <name type="scientific">Wenzhou levi-like virus 1</name>
    <dbReference type="NCBI Taxonomy" id="1923567"/>
    <lineage>
        <taxon>Viruses</taxon>
        <taxon>Riboviria</taxon>
    </lineage>
</organism>
<accession>A0A1L3KIX9</accession>
<dbReference type="EMBL" id="KX883612">
    <property type="protein sequence ID" value="APG77279.1"/>
    <property type="molecule type" value="Genomic_RNA"/>
</dbReference>
<proteinExistence type="predicted"/>
<sequence length="114" mass="12033">MSTFSSLVIGSNTFIPTAPGYYSLSTRGFSDPRNQIKISGGKFNAKTGRVTAAVSRLWETDVTVAGLPVRSAAEVAIIMTLGRGITATNADVLLSDLNTLLDPARLDQILQGGF</sequence>
<name>A0A1L3KIX9_9VIRU</name>
<protein>
    <submittedName>
        <fullName evidence="1">Uncharacterized protein</fullName>
    </submittedName>
</protein>
<reference evidence="1" key="1">
    <citation type="journal article" date="2016" name="Nature">
        <title>Redefining the invertebrate RNA virosphere.</title>
        <authorList>
            <person name="Shi M."/>
            <person name="Lin X.D."/>
            <person name="Tian J.H."/>
            <person name="Chen L.J."/>
            <person name="Chen X."/>
            <person name="Li C.X."/>
            <person name="Qin X.C."/>
            <person name="Li J."/>
            <person name="Cao J.P."/>
            <person name="Eden J.S."/>
            <person name="Buchmann J."/>
            <person name="Wang W."/>
            <person name="Xu J."/>
            <person name="Holmes E.C."/>
            <person name="Zhang Y.Z."/>
        </authorList>
    </citation>
    <scope>NUCLEOTIDE SEQUENCE</scope>
    <source>
        <strain evidence="1">WZFSL78350</strain>
    </source>
</reference>
<evidence type="ECO:0000313" key="1">
    <source>
        <dbReference type="EMBL" id="APG77279.1"/>
    </source>
</evidence>